<feature type="transmembrane region" description="Helical" evidence="1">
    <location>
        <begin position="165"/>
        <end position="184"/>
    </location>
</feature>
<dbReference type="Proteomes" id="UP000332933">
    <property type="component" value="Unassembled WGS sequence"/>
</dbReference>
<reference evidence="3 4" key="1">
    <citation type="submission" date="2019-03" db="EMBL/GenBank/DDBJ databases">
        <authorList>
            <person name="Gaulin E."/>
            <person name="Dumas B."/>
        </authorList>
    </citation>
    <scope>NUCLEOTIDE SEQUENCE [LARGE SCALE GENOMIC DNA]</scope>
    <source>
        <strain evidence="3">CBS 568.67</strain>
    </source>
</reference>
<dbReference type="EMBL" id="CAADRA010000052">
    <property type="protein sequence ID" value="VFT78059.1"/>
    <property type="molecule type" value="Genomic_DNA"/>
</dbReference>
<keyword evidence="1" id="KW-1133">Transmembrane helix</keyword>
<evidence type="ECO:0000313" key="4">
    <source>
        <dbReference type="Proteomes" id="UP000332933"/>
    </source>
</evidence>
<dbReference type="AlphaFoldDB" id="A0A485K4M3"/>
<accession>A0A485K4M3</accession>
<evidence type="ECO:0000256" key="1">
    <source>
        <dbReference type="SAM" id="Phobius"/>
    </source>
</evidence>
<dbReference type="OrthoDB" id="536576at2759"/>
<dbReference type="EMBL" id="VJMH01000052">
    <property type="protein sequence ID" value="KAF0719713.1"/>
    <property type="molecule type" value="Genomic_DNA"/>
</dbReference>
<name>A0A485K4M3_9STRA</name>
<dbReference type="PANTHER" id="PTHR36970">
    <property type="entry name" value="UNNAMED PRODUCT"/>
    <property type="match status" value="1"/>
</dbReference>
<evidence type="ECO:0000313" key="2">
    <source>
        <dbReference type="EMBL" id="KAF0719713.1"/>
    </source>
</evidence>
<proteinExistence type="predicted"/>
<reference evidence="2" key="2">
    <citation type="submission" date="2019-06" db="EMBL/GenBank/DDBJ databases">
        <title>Genomics analysis of Aphanomyces spp. identifies a new class of oomycete effector associated with host adaptation.</title>
        <authorList>
            <person name="Gaulin E."/>
        </authorList>
    </citation>
    <scope>NUCLEOTIDE SEQUENCE</scope>
    <source>
        <strain evidence="2">CBS 578.67</strain>
    </source>
</reference>
<dbReference type="PANTHER" id="PTHR36970:SF1">
    <property type="entry name" value="BESTROPHIN HOMOLOG"/>
    <property type="match status" value="1"/>
</dbReference>
<keyword evidence="1" id="KW-0812">Transmembrane</keyword>
<gene>
    <name evidence="3" type="primary">Aste57867_835</name>
    <name evidence="2" type="ORF">As57867_000834</name>
    <name evidence="3" type="ORF">ASTE57867_835</name>
</gene>
<protein>
    <submittedName>
        <fullName evidence="3">Aste57867_835 protein</fullName>
    </submittedName>
</protein>
<keyword evidence="1" id="KW-0472">Membrane</keyword>
<evidence type="ECO:0000313" key="3">
    <source>
        <dbReference type="EMBL" id="VFT78059.1"/>
    </source>
</evidence>
<keyword evidence="4" id="KW-1185">Reference proteome</keyword>
<sequence>MWGVVVDGRQEQGVNDSWDVACAPTESQGVGLHQPTPKFSGRSARASQLRMSLRRQLNDWADDPLVSTSYVSVKRQREAPGDYPPLPQPSAASIDFNSKPSITLQESWGTHIGDTLLDLYAAWVIFLGHLVCFESFLVLAVSLGATSGYYYLSLPTDTTGAKSHFSANISWVLVSFAVVSPMIMQIKQAFVRREYALDALADFKAIASNVLLANVTWNWGKNGRADLPPGHNPRAKVLIKGLASDLYSLLKLPTFTRGRHRLTVRGVSVAMQYQWHVDTILQRIMVTIQQLHGQVETMKELGLPPNEASRINQYHWFLQARVEKLCNIKMYRTPQATRSFTRLFILILPLFYGPYYVYLIESSDGQTSFAFALALSAMTSLVMIGIYNVEKAMEDPFTEEGLDGVQIDLAFQRIFGAFDAIYPS</sequence>
<feature type="transmembrane region" description="Helical" evidence="1">
    <location>
        <begin position="339"/>
        <end position="357"/>
    </location>
</feature>
<feature type="transmembrane region" description="Helical" evidence="1">
    <location>
        <begin position="120"/>
        <end position="145"/>
    </location>
</feature>
<feature type="transmembrane region" description="Helical" evidence="1">
    <location>
        <begin position="369"/>
        <end position="389"/>
    </location>
</feature>
<organism evidence="3 4">
    <name type="scientific">Aphanomyces stellatus</name>
    <dbReference type="NCBI Taxonomy" id="120398"/>
    <lineage>
        <taxon>Eukaryota</taxon>
        <taxon>Sar</taxon>
        <taxon>Stramenopiles</taxon>
        <taxon>Oomycota</taxon>
        <taxon>Saprolegniomycetes</taxon>
        <taxon>Saprolegniales</taxon>
        <taxon>Verrucalvaceae</taxon>
        <taxon>Aphanomyces</taxon>
    </lineage>
</organism>